<dbReference type="Pfam" id="PF00512">
    <property type="entry name" value="HisKA"/>
    <property type="match status" value="1"/>
</dbReference>
<name>A0ABX1WUP4_9BACT</name>
<evidence type="ECO:0000259" key="6">
    <source>
        <dbReference type="PROSITE" id="PS50109"/>
    </source>
</evidence>
<dbReference type="PANTHER" id="PTHR43304:SF1">
    <property type="entry name" value="PAC DOMAIN-CONTAINING PROTEIN"/>
    <property type="match status" value="1"/>
</dbReference>
<dbReference type="CDD" id="cd00082">
    <property type="entry name" value="HisKA"/>
    <property type="match status" value="1"/>
</dbReference>
<evidence type="ECO:0000256" key="2">
    <source>
        <dbReference type="ARBA" id="ARBA00012438"/>
    </source>
</evidence>
<dbReference type="SMART" id="SM00091">
    <property type="entry name" value="PAS"/>
    <property type="match status" value="3"/>
</dbReference>
<dbReference type="PANTHER" id="PTHR43304">
    <property type="entry name" value="PHYTOCHROME-LIKE PROTEIN CPH1"/>
    <property type="match status" value="1"/>
</dbReference>
<evidence type="ECO:0000313" key="9">
    <source>
        <dbReference type="EMBL" id="NOU59830.1"/>
    </source>
</evidence>
<dbReference type="Pfam" id="PF08448">
    <property type="entry name" value="PAS_4"/>
    <property type="match status" value="2"/>
</dbReference>
<dbReference type="InterPro" id="IPR000700">
    <property type="entry name" value="PAS-assoc_C"/>
</dbReference>
<dbReference type="PROSITE" id="PS50109">
    <property type="entry name" value="HIS_KIN"/>
    <property type="match status" value="1"/>
</dbReference>
<keyword evidence="4" id="KW-0808">Transferase</keyword>
<evidence type="ECO:0000256" key="5">
    <source>
        <dbReference type="ARBA" id="ARBA00022777"/>
    </source>
</evidence>
<dbReference type="Proteomes" id="UP000732105">
    <property type="component" value="Unassembled WGS sequence"/>
</dbReference>
<dbReference type="InterPro" id="IPR003594">
    <property type="entry name" value="HATPase_dom"/>
</dbReference>
<keyword evidence="10" id="KW-1185">Reference proteome</keyword>
<feature type="domain" description="Histidine kinase" evidence="6">
    <location>
        <begin position="418"/>
        <end position="636"/>
    </location>
</feature>
<evidence type="ECO:0000259" key="7">
    <source>
        <dbReference type="PROSITE" id="PS50112"/>
    </source>
</evidence>
<feature type="domain" description="PAC" evidence="8">
    <location>
        <begin position="351"/>
        <end position="407"/>
    </location>
</feature>
<dbReference type="Pfam" id="PF13426">
    <property type="entry name" value="PAS_9"/>
    <property type="match status" value="1"/>
</dbReference>
<sequence length="636" mass="73176">MYKESSEHLRIRIKELEAELKSVKQSFGAKSGLVKHLLRNAKSQTQEYLSVIDTNFTVVEVNRNRLNQIGKKRSEIIGEKCHKVFYDLDDVCEECVVKEVIKAKKSDRFLKSFEFNNTIKFEEKTISPIVNEEGLVERLVIESKDITGYYQLVDKVGQREEFFKNIFESAGDAFLIHDSKGNILDFGSKLPVLLGYNELEFRNLSVHEIDDPEKSMEFSIRQQQMKDKDHLLFETELIKKTGERIPVEVSATLIPLHGQRIFFVSIRNLEKRKKAEENLKVSEKRFRTLVENAPDLIMRFDKEYKHLFVNSATKPLLNIEPEEFIGKTHEDLGFPEHMCKFWEEEMNKVFETSELSVVEFSFHIDGEEKYFDWQLIPEFDENGNTETIMAVARDITARKLNEKALEEAVKTKDKFFSIIAHDLKNPFNAMLPIVHILKENHADMQREQLTEMINLIDSSVKQEYSLLKNLLEWARAQTGGLKLKPEKIKVRELVDSNLLLHRAKAESKRIEVKVQESTQIDVLADKYMTETVIRNLLSNALKFTNIGGIINVNIAEMNGDIYCSIQDNGIGISIENQEKLFRIDTNYNRLGTQDETGTGLGLILCKEFVEKNGGTIAVESEVGVGSNFTFSLPKAP</sequence>
<dbReference type="EC" id="2.7.13.3" evidence="2"/>
<dbReference type="PROSITE" id="PS50112">
    <property type="entry name" value="PAS"/>
    <property type="match status" value="2"/>
</dbReference>
<dbReference type="InterPro" id="IPR005467">
    <property type="entry name" value="His_kinase_dom"/>
</dbReference>
<dbReference type="SMART" id="SM00388">
    <property type="entry name" value="HisKA"/>
    <property type="match status" value="1"/>
</dbReference>
<gene>
    <name evidence="9" type="ORF">ELS83_08350</name>
</gene>
<dbReference type="InterPro" id="IPR001610">
    <property type="entry name" value="PAC"/>
</dbReference>
<evidence type="ECO:0000256" key="3">
    <source>
        <dbReference type="ARBA" id="ARBA00022553"/>
    </source>
</evidence>
<proteinExistence type="predicted"/>
<dbReference type="InterPro" id="IPR052162">
    <property type="entry name" value="Sensor_kinase/Photoreceptor"/>
</dbReference>
<evidence type="ECO:0000256" key="1">
    <source>
        <dbReference type="ARBA" id="ARBA00000085"/>
    </source>
</evidence>
<dbReference type="PRINTS" id="PR00344">
    <property type="entry name" value="BCTRLSENSOR"/>
</dbReference>
<dbReference type="Gene3D" id="1.10.287.130">
    <property type="match status" value="1"/>
</dbReference>
<dbReference type="PROSITE" id="PS50113">
    <property type="entry name" value="PAC"/>
    <property type="match status" value="1"/>
</dbReference>
<evidence type="ECO:0000256" key="4">
    <source>
        <dbReference type="ARBA" id="ARBA00022679"/>
    </source>
</evidence>
<dbReference type="SUPFAM" id="SSF47384">
    <property type="entry name" value="Homodimeric domain of signal transducing histidine kinase"/>
    <property type="match status" value="1"/>
</dbReference>
<comment type="caution">
    <text evidence="9">The sequence shown here is derived from an EMBL/GenBank/DDBJ whole genome shotgun (WGS) entry which is preliminary data.</text>
</comment>
<accession>A0ABX1WUP4</accession>
<dbReference type="InterPro" id="IPR036097">
    <property type="entry name" value="HisK_dim/P_sf"/>
</dbReference>
<protein>
    <recommendedName>
        <fullName evidence="2">histidine kinase</fullName>
        <ecNumber evidence="2">2.7.13.3</ecNumber>
    </recommendedName>
</protein>
<keyword evidence="5 9" id="KW-0418">Kinase</keyword>
<reference evidence="9 10" key="1">
    <citation type="submission" date="2018-12" db="EMBL/GenBank/DDBJ databases">
        <title>Marinifilum JC070 sp. nov., a marine bacterium isolated from Yongle Blue Hole in the South China Sea.</title>
        <authorList>
            <person name="Fu T."/>
        </authorList>
    </citation>
    <scope>NUCLEOTIDE SEQUENCE [LARGE SCALE GENOMIC DNA]</scope>
    <source>
        <strain evidence="9 10">JC070</strain>
    </source>
</reference>
<organism evidence="9 10">
    <name type="scientific">Marinifilum caeruleilacunae</name>
    <dbReference type="NCBI Taxonomy" id="2499076"/>
    <lineage>
        <taxon>Bacteria</taxon>
        <taxon>Pseudomonadati</taxon>
        <taxon>Bacteroidota</taxon>
        <taxon>Bacteroidia</taxon>
        <taxon>Marinilabiliales</taxon>
        <taxon>Marinifilaceae</taxon>
    </lineage>
</organism>
<dbReference type="CDD" id="cd00130">
    <property type="entry name" value="PAS"/>
    <property type="match status" value="2"/>
</dbReference>
<feature type="domain" description="PAS" evidence="7">
    <location>
        <begin position="159"/>
        <end position="213"/>
    </location>
</feature>
<dbReference type="SMART" id="SM00086">
    <property type="entry name" value="PAC"/>
    <property type="match status" value="2"/>
</dbReference>
<evidence type="ECO:0000313" key="10">
    <source>
        <dbReference type="Proteomes" id="UP000732105"/>
    </source>
</evidence>
<dbReference type="InterPro" id="IPR013656">
    <property type="entry name" value="PAS_4"/>
</dbReference>
<dbReference type="InterPro" id="IPR000014">
    <property type="entry name" value="PAS"/>
</dbReference>
<dbReference type="RefSeq" id="WP_171595106.1">
    <property type="nucleotide sequence ID" value="NZ_RZNH01000011.1"/>
</dbReference>
<dbReference type="GO" id="GO:0016301">
    <property type="term" value="F:kinase activity"/>
    <property type="evidence" value="ECO:0007669"/>
    <property type="project" value="UniProtKB-KW"/>
</dbReference>
<dbReference type="Pfam" id="PF02518">
    <property type="entry name" value="HATPase_c"/>
    <property type="match status" value="1"/>
</dbReference>
<keyword evidence="3" id="KW-0597">Phosphoprotein</keyword>
<comment type="catalytic activity">
    <reaction evidence="1">
        <text>ATP + protein L-histidine = ADP + protein N-phospho-L-histidine.</text>
        <dbReference type="EC" id="2.7.13.3"/>
    </reaction>
</comment>
<dbReference type="EMBL" id="RZNH01000011">
    <property type="protein sequence ID" value="NOU59830.1"/>
    <property type="molecule type" value="Genomic_DNA"/>
</dbReference>
<dbReference type="Gene3D" id="3.30.565.10">
    <property type="entry name" value="Histidine kinase-like ATPase, C-terminal domain"/>
    <property type="match status" value="1"/>
</dbReference>
<dbReference type="InterPro" id="IPR036890">
    <property type="entry name" value="HATPase_C_sf"/>
</dbReference>
<dbReference type="InterPro" id="IPR003661">
    <property type="entry name" value="HisK_dim/P_dom"/>
</dbReference>
<dbReference type="Gene3D" id="3.30.450.20">
    <property type="entry name" value="PAS domain"/>
    <property type="match status" value="3"/>
</dbReference>
<dbReference type="InterPro" id="IPR004358">
    <property type="entry name" value="Sig_transdc_His_kin-like_C"/>
</dbReference>
<dbReference type="SUPFAM" id="SSF55874">
    <property type="entry name" value="ATPase domain of HSP90 chaperone/DNA topoisomerase II/histidine kinase"/>
    <property type="match status" value="1"/>
</dbReference>
<feature type="domain" description="PAS" evidence="7">
    <location>
        <begin position="282"/>
        <end position="353"/>
    </location>
</feature>
<dbReference type="SMART" id="SM00387">
    <property type="entry name" value="HATPase_c"/>
    <property type="match status" value="1"/>
</dbReference>
<dbReference type="SUPFAM" id="SSF55785">
    <property type="entry name" value="PYP-like sensor domain (PAS domain)"/>
    <property type="match status" value="3"/>
</dbReference>
<dbReference type="InterPro" id="IPR035965">
    <property type="entry name" value="PAS-like_dom_sf"/>
</dbReference>
<evidence type="ECO:0000259" key="8">
    <source>
        <dbReference type="PROSITE" id="PS50113"/>
    </source>
</evidence>
<dbReference type="NCBIfam" id="TIGR00229">
    <property type="entry name" value="sensory_box"/>
    <property type="match status" value="2"/>
</dbReference>